<evidence type="ECO:0000313" key="2">
    <source>
        <dbReference type="Proteomes" id="UP000509335"/>
    </source>
</evidence>
<dbReference type="Proteomes" id="UP000509335">
    <property type="component" value="Chromosome"/>
</dbReference>
<proteinExistence type="predicted"/>
<sequence>MSITLTERRLLNGLRIALLIVAVVVQFGLSLAPAIRRMRQADGAWLESVAFVLMALVGVGGAFFVMRRRYYPPSARWLGVATLLLASALTCIALPPEPVVRVDHWYFGLVGWYGLFLLFDLPMVAITAFLATHVAMTMSVVVMVGAPVVDLASSVIQGVSVVGLQLGLGLAALVIRRVARSATESFRAAESIRTAEMAAALLHRDRERRYAQLLETTAPLLAALASGTLDPAAAGTRRRCAIEAARMRRLFAENDNTPDRLLHGLQAAIDVAERHGVVVQLAIRGEPCQLAAEVRRELLEPITEVLIAATSVARVTLMRRPDQVRVSVVSDVVEVPAPNQWLQHVRVDRVASGNSLWMEAVWEPRSR</sequence>
<name>A0A7H8XW26_9ACTN</name>
<dbReference type="EMBL" id="CP058322">
    <property type="protein sequence ID" value="QLD28041.1"/>
    <property type="molecule type" value="Genomic_DNA"/>
</dbReference>
<dbReference type="AlphaFoldDB" id="A0A7H8XW26"/>
<organism evidence="1 2">
    <name type="scientific">Micromonospora carbonacea</name>
    <dbReference type="NCBI Taxonomy" id="47853"/>
    <lineage>
        <taxon>Bacteria</taxon>
        <taxon>Bacillati</taxon>
        <taxon>Actinomycetota</taxon>
        <taxon>Actinomycetes</taxon>
        <taxon>Micromonosporales</taxon>
        <taxon>Micromonosporaceae</taxon>
        <taxon>Micromonospora</taxon>
    </lineage>
</organism>
<gene>
    <name evidence="1" type="ORF">HXZ27_30705</name>
</gene>
<dbReference type="KEGG" id="mcab:HXZ27_30705"/>
<reference evidence="1 2" key="1">
    <citation type="submission" date="2020-07" db="EMBL/GenBank/DDBJ databases">
        <title>A bifunctional nitrone conjugated secondary metabolite targeting the ribosome.</title>
        <authorList>
            <person name="Limbrick E.M."/>
            <person name="Graf M."/>
            <person name="Derewacz D.K."/>
            <person name="Nguyen F."/>
            <person name="Spraggins J.M."/>
            <person name="Wieland M."/>
            <person name="Ynigez-Gutierrez A.E."/>
            <person name="Reisman B.J."/>
            <person name="Zinshteyn B."/>
            <person name="McCulloch K."/>
            <person name="Iverson T.M."/>
            <person name="Green R."/>
            <person name="Wilson D.N."/>
            <person name="Bachmann B.O."/>
        </authorList>
    </citation>
    <scope>NUCLEOTIDE SEQUENCE [LARGE SCALE GENOMIC DNA]</scope>
    <source>
        <strain evidence="2">aurantiaca</strain>
    </source>
</reference>
<evidence type="ECO:0000313" key="1">
    <source>
        <dbReference type="EMBL" id="QLD28041.1"/>
    </source>
</evidence>
<evidence type="ECO:0008006" key="3">
    <source>
        <dbReference type="Google" id="ProtNLM"/>
    </source>
</evidence>
<protein>
    <recommendedName>
        <fullName evidence="3">Histidine kinase</fullName>
    </recommendedName>
</protein>
<accession>A0A7H8XW26</accession>